<dbReference type="SUPFAM" id="SSF52540">
    <property type="entry name" value="P-loop containing nucleoside triphosphate hydrolases"/>
    <property type="match status" value="1"/>
</dbReference>
<gene>
    <name evidence="8" type="ORF">EGC82_12695</name>
</gene>
<dbReference type="FunFam" id="1.20.272.10:FF:000001">
    <property type="entry name" value="Putative AAA family ATPase"/>
    <property type="match status" value="1"/>
</dbReference>
<dbReference type="GO" id="GO:0016887">
    <property type="term" value="F:ATP hydrolysis activity"/>
    <property type="evidence" value="ECO:0007669"/>
    <property type="project" value="InterPro"/>
</dbReference>
<dbReference type="GO" id="GO:0006261">
    <property type="term" value="P:DNA-templated DNA replication"/>
    <property type="evidence" value="ECO:0007669"/>
    <property type="project" value="TreeGrafter"/>
</dbReference>
<dbReference type="SUPFAM" id="SSF48019">
    <property type="entry name" value="post-AAA+ oligomerization domain-like"/>
    <property type="match status" value="1"/>
</dbReference>
<dbReference type="GO" id="GO:0008047">
    <property type="term" value="F:enzyme activator activity"/>
    <property type="evidence" value="ECO:0007669"/>
    <property type="project" value="TreeGrafter"/>
</dbReference>
<dbReference type="CDD" id="cd18139">
    <property type="entry name" value="HLD_clamp_RarA"/>
    <property type="match status" value="1"/>
</dbReference>
<dbReference type="InterPro" id="IPR003959">
    <property type="entry name" value="ATPase_AAA_core"/>
</dbReference>
<evidence type="ECO:0000256" key="5">
    <source>
        <dbReference type="ARBA" id="ARBA00022741"/>
    </source>
</evidence>
<dbReference type="RefSeq" id="WP_124731092.1">
    <property type="nucleotide sequence ID" value="NZ_CBCSKC010000050.1"/>
</dbReference>
<feature type="domain" description="AAA+ ATPase" evidence="7">
    <location>
        <begin position="48"/>
        <end position="167"/>
    </location>
</feature>
<organism evidence="8 9">
    <name type="scientific">Shewanella livingstonensis</name>
    <dbReference type="NCBI Taxonomy" id="150120"/>
    <lineage>
        <taxon>Bacteria</taxon>
        <taxon>Pseudomonadati</taxon>
        <taxon>Pseudomonadota</taxon>
        <taxon>Gammaproteobacteria</taxon>
        <taxon>Alteromonadales</taxon>
        <taxon>Shewanellaceae</taxon>
        <taxon>Shewanella</taxon>
    </lineage>
</organism>
<evidence type="ECO:0000256" key="2">
    <source>
        <dbReference type="ARBA" id="ARBA00008959"/>
    </source>
</evidence>
<dbReference type="FunFam" id="1.10.8.60:FF:000029">
    <property type="entry name" value="Replication-associated recombination protein A"/>
    <property type="match status" value="1"/>
</dbReference>
<dbReference type="EMBL" id="CP034015">
    <property type="protein sequence ID" value="AZG73544.1"/>
    <property type="molecule type" value="Genomic_DNA"/>
</dbReference>
<comment type="similarity">
    <text evidence="2">Belongs to the AAA ATPase family. RarA/MGS1/WRNIP1 subfamily.</text>
</comment>
<evidence type="ECO:0000256" key="6">
    <source>
        <dbReference type="ARBA" id="ARBA00022840"/>
    </source>
</evidence>
<accession>A0A3G8LVX2</accession>
<evidence type="ECO:0000256" key="4">
    <source>
        <dbReference type="ARBA" id="ARBA00022705"/>
    </source>
</evidence>
<name>A0A3G8LVX2_9GAMM</name>
<dbReference type="Proteomes" id="UP000278035">
    <property type="component" value="Chromosome"/>
</dbReference>
<dbReference type="Gene3D" id="3.40.50.300">
    <property type="entry name" value="P-loop containing nucleotide triphosphate hydrolases"/>
    <property type="match status" value="1"/>
</dbReference>
<dbReference type="GO" id="GO:0000731">
    <property type="term" value="P:DNA synthesis involved in DNA repair"/>
    <property type="evidence" value="ECO:0007669"/>
    <property type="project" value="TreeGrafter"/>
</dbReference>
<keyword evidence="9" id="KW-1185">Reference proteome</keyword>
<proteinExistence type="inferred from homology"/>
<evidence type="ECO:0000313" key="8">
    <source>
        <dbReference type="EMBL" id="AZG73544.1"/>
    </source>
</evidence>
<dbReference type="Gene3D" id="1.10.8.60">
    <property type="match status" value="1"/>
</dbReference>
<reference evidence="9" key="1">
    <citation type="submission" date="2018-11" db="EMBL/GenBank/DDBJ databases">
        <title>Shewanella sp. M2.</title>
        <authorList>
            <person name="Hwang Y.J."/>
            <person name="Hwang C.Y."/>
        </authorList>
    </citation>
    <scope>NUCLEOTIDE SEQUENCE [LARGE SCALE GENOMIC DNA]</scope>
    <source>
        <strain evidence="9">LMG 19866</strain>
    </source>
</reference>
<dbReference type="InterPro" id="IPR003593">
    <property type="entry name" value="AAA+_ATPase"/>
</dbReference>
<dbReference type="GO" id="GO:0003677">
    <property type="term" value="F:DNA binding"/>
    <property type="evidence" value="ECO:0007669"/>
    <property type="project" value="InterPro"/>
</dbReference>
<dbReference type="PANTHER" id="PTHR13779">
    <property type="entry name" value="WERNER HELICASE-INTERACTING PROTEIN 1 FAMILY MEMBER"/>
    <property type="match status" value="1"/>
</dbReference>
<evidence type="ECO:0000256" key="1">
    <source>
        <dbReference type="ARBA" id="ARBA00002393"/>
    </source>
</evidence>
<dbReference type="InterPro" id="IPR027417">
    <property type="entry name" value="P-loop_NTPase"/>
</dbReference>
<protein>
    <recommendedName>
        <fullName evidence="3">Replication-associated recombination protein A</fullName>
    </recommendedName>
</protein>
<dbReference type="InterPro" id="IPR021886">
    <property type="entry name" value="MgsA_C"/>
</dbReference>
<dbReference type="Pfam" id="PF16193">
    <property type="entry name" value="AAA_assoc_2"/>
    <property type="match status" value="1"/>
</dbReference>
<keyword evidence="5" id="KW-0547">Nucleotide-binding</keyword>
<dbReference type="Gene3D" id="1.20.272.10">
    <property type="match status" value="1"/>
</dbReference>
<comment type="function">
    <text evidence="1">DNA-dependent ATPase that plays important roles in cellular responses to stalled DNA replication processes.</text>
</comment>
<dbReference type="Gene3D" id="1.10.3710.10">
    <property type="entry name" value="DNA polymerase III clamp loader subunits, C-terminal domain"/>
    <property type="match status" value="1"/>
</dbReference>
<keyword evidence="4" id="KW-0235">DNA replication</keyword>
<dbReference type="SMART" id="SM00382">
    <property type="entry name" value="AAA"/>
    <property type="match status" value="1"/>
</dbReference>
<dbReference type="PANTHER" id="PTHR13779:SF7">
    <property type="entry name" value="ATPASE WRNIP1"/>
    <property type="match status" value="1"/>
</dbReference>
<dbReference type="GO" id="GO:0005524">
    <property type="term" value="F:ATP binding"/>
    <property type="evidence" value="ECO:0007669"/>
    <property type="project" value="UniProtKB-KW"/>
</dbReference>
<dbReference type="OrthoDB" id="9778364at2"/>
<dbReference type="FunFam" id="1.10.3710.10:FF:000004">
    <property type="entry name" value="Putative ATPase, AAA family"/>
    <property type="match status" value="1"/>
</dbReference>
<dbReference type="CDD" id="cd00009">
    <property type="entry name" value="AAA"/>
    <property type="match status" value="1"/>
</dbReference>
<keyword evidence="6" id="KW-0067">ATP-binding</keyword>
<dbReference type="KEGG" id="slj:EGC82_12695"/>
<evidence type="ECO:0000313" key="9">
    <source>
        <dbReference type="Proteomes" id="UP000278035"/>
    </source>
</evidence>
<dbReference type="InterPro" id="IPR032423">
    <property type="entry name" value="AAA_assoc_2"/>
</dbReference>
<dbReference type="AlphaFoldDB" id="A0A3G8LVX2"/>
<dbReference type="InterPro" id="IPR051314">
    <property type="entry name" value="AAA_ATPase_RarA/MGS1/WRNIP1"/>
</dbReference>
<sequence length="443" mass="48791">MANLGFDFAPDFRPLAARMRPREISEYVGQAHLLGEGQPLRKALEANRAHSMLLWGPPGTGKTTLAELIAHYANAHVERISAVTSGVKDIRAAIEQAKAIAQSRGQRTLLFVDEVHRFNKSQQDAFLPFIEDGTVIFIGATTENPSFEINNALLSRARVYLINRLSSDEINLIVTQALTDVERGLGKRQLTLPADVAKQLADISDGDARKALNLLELMSDLVTDAGAFTTEMLTQVAGHQAAGYDKNGDQFYDLISAVHKSVRGSAPDAALYWYCRILEGGGDALYVARRLLAIASEDIGNADPVAMTVALNAWDCYHRIGPAEGERAIAQAVLYLASAPKSNAVYSAFNTARELAKQTGHEPVPNHLRNAPTKLMKEIGFGKEYRYAHNESAAYAAGENYFPESLQHSQFYQPSNRGFEKRIQDKLAQLTQLDQQSEDKRYD</sequence>
<dbReference type="FunFam" id="3.40.50.300:FF:000137">
    <property type="entry name" value="Replication-associated recombination protein A"/>
    <property type="match status" value="1"/>
</dbReference>
<dbReference type="Pfam" id="PF00004">
    <property type="entry name" value="AAA"/>
    <property type="match status" value="1"/>
</dbReference>
<evidence type="ECO:0000256" key="3">
    <source>
        <dbReference type="ARBA" id="ARBA00020776"/>
    </source>
</evidence>
<evidence type="ECO:0000259" key="7">
    <source>
        <dbReference type="SMART" id="SM00382"/>
    </source>
</evidence>
<dbReference type="Pfam" id="PF12002">
    <property type="entry name" value="MgsA_C"/>
    <property type="match status" value="1"/>
</dbReference>
<dbReference type="GO" id="GO:0017116">
    <property type="term" value="F:single-stranded DNA helicase activity"/>
    <property type="evidence" value="ECO:0007669"/>
    <property type="project" value="TreeGrafter"/>
</dbReference>
<dbReference type="InterPro" id="IPR008921">
    <property type="entry name" value="DNA_pol3_clamp-load_cplx_C"/>
</dbReference>